<protein>
    <submittedName>
        <fullName evidence="1">Uncharacterized protein</fullName>
    </submittedName>
</protein>
<accession>A0ABQ7H880</accession>
<evidence type="ECO:0000313" key="1">
    <source>
        <dbReference type="EMBL" id="KAF5843060.1"/>
    </source>
</evidence>
<comment type="caution">
    <text evidence="1">The sequence shown here is derived from an EMBL/GenBank/DDBJ whole genome shotgun (WGS) entry which is preliminary data.</text>
</comment>
<organism evidence="1 2">
    <name type="scientific">Dunaliella salina</name>
    <name type="common">Green alga</name>
    <name type="synonym">Protococcus salinus</name>
    <dbReference type="NCBI Taxonomy" id="3046"/>
    <lineage>
        <taxon>Eukaryota</taxon>
        <taxon>Viridiplantae</taxon>
        <taxon>Chlorophyta</taxon>
        <taxon>core chlorophytes</taxon>
        <taxon>Chlorophyceae</taxon>
        <taxon>CS clade</taxon>
        <taxon>Chlamydomonadales</taxon>
        <taxon>Dunaliellaceae</taxon>
        <taxon>Dunaliella</taxon>
    </lineage>
</organism>
<keyword evidence="2" id="KW-1185">Reference proteome</keyword>
<name>A0ABQ7H880_DUNSA</name>
<reference evidence="1" key="1">
    <citation type="submission" date="2017-08" db="EMBL/GenBank/DDBJ databases">
        <authorList>
            <person name="Polle J.E."/>
            <person name="Barry K."/>
            <person name="Cushman J."/>
            <person name="Schmutz J."/>
            <person name="Tran D."/>
            <person name="Hathwaick L.T."/>
            <person name="Yim W.C."/>
            <person name="Jenkins J."/>
            <person name="Mckie-Krisberg Z.M."/>
            <person name="Prochnik S."/>
            <person name="Lindquist E."/>
            <person name="Dockter R.B."/>
            <person name="Adam C."/>
            <person name="Molina H."/>
            <person name="Bunkerborg J."/>
            <person name="Jin E."/>
            <person name="Buchheim M."/>
            <person name="Magnuson J."/>
        </authorList>
    </citation>
    <scope>NUCLEOTIDE SEQUENCE</scope>
    <source>
        <strain evidence="1">CCAP 19/18</strain>
    </source>
</reference>
<evidence type="ECO:0000313" key="2">
    <source>
        <dbReference type="Proteomes" id="UP000815325"/>
    </source>
</evidence>
<dbReference type="EMBL" id="MU069449">
    <property type="protein sequence ID" value="KAF5843060.1"/>
    <property type="molecule type" value="Genomic_DNA"/>
</dbReference>
<gene>
    <name evidence="1" type="ORF">DUNSADRAFT_2673</name>
</gene>
<sequence length="71" mass="7394">MAWRLLELASAKPHCGTICAAEQQHGGASGAVLLTHGLEAFGVIASVKLHCGVLRAAEQQHDGATFEAIPF</sequence>
<dbReference type="Proteomes" id="UP000815325">
    <property type="component" value="Unassembled WGS sequence"/>
</dbReference>
<proteinExistence type="predicted"/>